<organism evidence="1 2">
    <name type="scientific">Ichthyophthirius multifiliis</name>
    <name type="common">White spot disease agent</name>
    <name type="synonym">Ich</name>
    <dbReference type="NCBI Taxonomy" id="5932"/>
    <lineage>
        <taxon>Eukaryota</taxon>
        <taxon>Sar</taxon>
        <taxon>Alveolata</taxon>
        <taxon>Ciliophora</taxon>
        <taxon>Intramacronucleata</taxon>
        <taxon>Oligohymenophorea</taxon>
        <taxon>Hymenostomatida</taxon>
        <taxon>Ophryoglenina</taxon>
        <taxon>Ichthyophthirius</taxon>
    </lineage>
</organism>
<evidence type="ECO:0000313" key="2">
    <source>
        <dbReference type="Proteomes" id="UP000008983"/>
    </source>
</evidence>
<dbReference type="EMBL" id="GL984229">
    <property type="protein sequence ID" value="EGR28568.1"/>
    <property type="molecule type" value="Genomic_DNA"/>
</dbReference>
<dbReference type="GeneID" id="14904658"/>
<evidence type="ECO:0000313" key="1">
    <source>
        <dbReference type="EMBL" id="EGR28568.1"/>
    </source>
</evidence>
<dbReference type="RefSeq" id="XP_004029804.1">
    <property type="nucleotide sequence ID" value="XM_004029756.1"/>
</dbReference>
<dbReference type="OrthoDB" id="10622504at2759"/>
<proteinExistence type="predicted"/>
<reference evidence="1 2" key="1">
    <citation type="submission" date="2011-07" db="EMBL/GenBank/DDBJ databases">
        <authorList>
            <person name="Coyne R."/>
            <person name="Brami D."/>
            <person name="Johnson J."/>
            <person name="Hostetler J."/>
            <person name="Hannick L."/>
            <person name="Clark T."/>
            <person name="Cassidy-Hanley D."/>
            <person name="Inman J."/>
        </authorList>
    </citation>
    <scope>NUCLEOTIDE SEQUENCE [LARGE SCALE GENOMIC DNA]</scope>
    <source>
        <strain evidence="1 2">G5</strain>
    </source>
</reference>
<gene>
    <name evidence="1" type="ORF">IMG5_172400</name>
</gene>
<dbReference type="OMA" id="QYLYTIV"/>
<keyword evidence="2" id="KW-1185">Reference proteome</keyword>
<dbReference type="eggNOG" id="ENOG502R2QY">
    <property type="taxonomic scope" value="Eukaryota"/>
</dbReference>
<sequence>MLMNLNKNKDKKECKSDGIVKTYLQMVEKQDIQLLLIYQEGQGKSDYKQGFLIKNKNSNNGLLQIMNQIMQNDFKEEINSESKVDIILGIYLLCLSQYFNDRFYRIACILFQNIRNCLNKYGYNIIEEEKKISESIKSANNINNNTNFNNNQQLLFTQIECIQYIPLIFDYFLLYFLPENQPFFDQNFAIYLIMDFSNWLYKKQLTKLKSIIFQTRLKQKNDLEFFSIQDSSQKIQFKQK</sequence>
<protein>
    <submittedName>
        <fullName evidence="1">Uncharacterized protein</fullName>
    </submittedName>
</protein>
<dbReference type="InParanoid" id="G0R1R6"/>
<accession>G0R1R6</accession>
<name>G0R1R6_ICHMU</name>
<dbReference type="AlphaFoldDB" id="G0R1R6"/>
<dbReference type="Proteomes" id="UP000008983">
    <property type="component" value="Unassembled WGS sequence"/>
</dbReference>